<dbReference type="Pfam" id="PF09580">
    <property type="entry name" value="Spore_YhcN_YlaJ"/>
    <property type="match status" value="1"/>
</dbReference>
<proteinExistence type="predicted"/>
<feature type="signal peptide" evidence="1">
    <location>
        <begin position="1"/>
        <end position="21"/>
    </location>
</feature>
<reference evidence="3" key="1">
    <citation type="journal article" date="2019" name="Int. J. Syst. Evol. Microbiol.">
        <title>The Global Catalogue of Microorganisms (GCM) 10K type strain sequencing project: providing services to taxonomists for standard genome sequencing and annotation.</title>
        <authorList>
            <consortium name="The Broad Institute Genomics Platform"/>
            <consortium name="The Broad Institute Genome Sequencing Center for Infectious Disease"/>
            <person name="Wu L."/>
            <person name="Ma J."/>
        </authorList>
    </citation>
    <scope>NUCLEOTIDE SEQUENCE [LARGE SCALE GENOMIC DNA]</scope>
    <source>
        <strain evidence="3">CCUG 59129</strain>
    </source>
</reference>
<sequence>MKRSSVLLLCLVACLLIVAPACTMKTKNNNGVNDNGMEAQNYRNNAINKRGYDKGMRGYDGNRDYMNENYTGKNNNSMNERVDIAEKAADSITTINGVKSANVFVTRNNAYVAALMDTGKDLSKDMEKQIADKVRETDANIHNVYVSTNPELMDRMNTYMKDVREGRPVSGFVQEFNDMIMRIFPNAE</sequence>
<accession>A0ABW3HNH9</accession>
<protein>
    <submittedName>
        <fullName evidence="2">YhcN/YlaJ family sporulation lipoprotein</fullName>
    </submittedName>
</protein>
<dbReference type="RefSeq" id="WP_377562916.1">
    <property type="nucleotide sequence ID" value="NZ_JBHTJZ010000005.1"/>
</dbReference>
<evidence type="ECO:0000256" key="1">
    <source>
        <dbReference type="SAM" id="SignalP"/>
    </source>
</evidence>
<keyword evidence="2" id="KW-0449">Lipoprotein</keyword>
<keyword evidence="1" id="KW-0732">Signal</keyword>
<evidence type="ECO:0000313" key="3">
    <source>
        <dbReference type="Proteomes" id="UP001596989"/>
    </source>
</evidence>
<gene>
    <name evidence="2" type="ORF">ACFQ2I_06660</name>
</gene>
<dbReference type="Proteomes" id="UP001596989">
    <property type="component" value="Unassembled WGS sequence"/>
</dbReference>
<evidence type="ECO:0000313" key="2">
    <source>
        <dbReference type="EMBL" id="MFD0959070.1"/>
    </source>
</evidence>
<organism evidence="2 3">
    <name type="scientific">Paenibacillus chungangensis</name>
    <dbReference type="NCBI Taxonomy" id="696535"/>
    <lineage>
        <taxon>Bacteria</taxon>
        <taxon>Bacillati</taxon>
        <taxon>Bacillota</taxon>
        <taxon>Bacilli</taxon>
        <taxon>Bacillales</taxon>
        <taxon>Paenibacillaceae</taxon>
        <taxon>Paenibacillus</taxon>
    </lineage>
</organism>
<dbReference type="EMBL" id="JBHTJZ010000005">
    <property type="protein sequence ID" value="MFD0959070.1"/>
    <property type="molecule type" value="Genomic_DNA"/>
</dbReference>
<dbReference type="NCBIfam" id="TIGR02898">
    <property type="entry name" value="spore_YhcN_YlaJ"/>
    <property type="match status" value="1"/>
</dbReference>
<comment type="caution">
    <text evidence="2">The sequence shown here is derived from an EMBL/GenBank/DDBJ whole genome shotgun (WGS) entry which is preliminary data.</text>
</comment>
<keyword evidence="3" id="KW-1185">Reference proteome</keyword>
<dbReference type="InterPro" id="IPR014247">
    <property type="entry name" value="Spore_lipoprot_YhcN/YlaJ"/>
</dbReference>
<dbReference type="InterPro" id="IPR019076">
    <property type="entry name" value="Spore_lipoprot_YhcN/YlaJ-like"/>
</dbReference>
<feature type="chain" id="PRO_5046558075" evidence="1">
    <location>
        <begin position="22"/>
        <end position="188"/>
    </location>
</feature>
<name>A0ABW3HNH9_9BACL</name>